<protein>
    <submittedName>
        <fullName evidence="1">Uncharacterized protein</fullName>
    </submittedName>
</protein>
<gene>
    <name evidence="1" type="ORF">MSG28_006266</name>
</gene>
<evidence type="ECO:0000313" key="2">
    <source>
        <dbReference type="Proteomes" id="UP001064048"/>
    </source>
</evidence>
<keyword evidence="2" id="KW-1185">Reference proteome</keyword>
<accession>A0ACC0JE90</accession>
<reference evidence="1 2" key="1">
    <citation type="journal article" date="2022" name="Genome Biol. Evol.">
        <title>The Spruce Budworm Genome: Reconstructing the Evolutionary History of Antifreeze Proteins.</title>
        <authorList>
            <person name="Beliveau C."/>
            <person name="Gagne P."/>
            <person name="Picq S."/>
            <person name="Vernygora O."/>
            <person name="Keeling C.I."/>
            <person name="Pinkney K."/>
            <person name="Doucet D."/>
            <person name="Wen F."/>
            <person name="Johnston J.S."/>
            <person name="Maaroufi H."/>
            <person name="Boyle B."/>
            <person name="Laroche J."/>
            <person name="Dewar K."/>
            <person name="Juretic N."/>
            <person name="Blackburn G."/>
            <person name="Nisole A."/>
            <person name="Brunet B."/>
            <person name="Brandao M."/>
            <person name="Lumley L."/>
            <person name="Duan J."/>
            <person name="Quan G."/>
            <person name="Lucarotti C.J."/>
            <person name="Roe A.D."/>
            <person name="Sperling F.A.H."/>
            <person name="Levesque R.C."/>
            <person name="Cusson M."/>
        </authorList>
    </citation>
    <scope>NUCLEOTIDE SEQUENCE [LARGE SCALE GENOMIC DNA]</scope>
    <source>
        <strain evidence="1">Glfc:IPQL:Cfum</strain>
    </source>
</reference>
<evidence type="ECO:0000313" key="1">
    <source>
        <dbReference type="EMBL" id="KAI8422426.1"/>
    </source>
</evidence>
<sequence>MNISYLDFNLNGYLFSYRWFVPITFKTNKGVHEKVLWFDDTTDSVTITEKDVKWLKLNNDQVGYYRVNYPLEMWQSLIEQLKLKSDQLTISDRAHLLNDVFALAEAGVVPYELALNLTTYLPVEEDYVPWRTAASILISLSDRLSESISVKMQTYIQQLVSNIYSKQNWDNNNLIVIDRLLRTAIIDLGARVGLPAAEEKIRVIFQGWINSHSTSQMQMNNTDLRDIVLYYGMKYASHSEWDKLWQMYKNENDAQIQATLLKALTASRNIEILKKYLTLAWDESNVRNQDYLQLLGTFSVNPWGLELVWTYVREHWTQLVNRFTLNDNFLGVMVRTITKNFDTEVRLQEMESFFQQYPEAGAGAAERARALETVRNNIEWAAARAPQITAWLDRYTTESAYLSIKTRPHSCCINPVIGYRLPRHVAPTNYKLRMWPNATSKTFRGTVEIALSIYNPTNNVTLHTNKLVIESVNLENFFFEKISRDQFLHHMHIALSEDVRLSSHPIVQTVDTPKQVMAMFDEVSYKKGASLIRMLEGFTGEQNFAKGVSDYLTKHKFGNADRQDLLASLEPYFKIEYPDLNLTYVMDTWTKQAGYPLLTVTKEANTYFITQSRFLLDPKTVLPKDSIFNYRWCIPITFKSDKGVNEKVVWFDDQTDSVVVTDANVNWLKLNNNQYGYYRVNYPLELWQSLIELLETKSNQLTISDRAHLLNDVFALAEAGVVPYELALKLTTYLPVEEDYVPWRTAASILNRLSDRLINTLAYDKMQAYIRHLVVPIYKKQKWEVSPLGVIERLLRTDILTLSTRAGLPAAEQNVRDIFLGWLNSHRKPVEKDLRDLVYYYGMKYASQAEWDKLWQIYNEEDDLQEQEKIRKALAAPRNTEILKKYLILAWDEVKISHQDFLMVLTYIAENPSGTALAWDFVRGRWPKLVSRYTLGDPLLASILPRITSSFSTELKLREMESFFQQYPEAGAGAAARARALENIRNNIEWIATRAPQLAAWLKTPLNELLI</sequence>
<organism evidence="1 2">
    <name type="scientific">Choristoneura fumiferana</name>
    <name type="common">Spruce budworm moth</name>
    <name type="synonym">Archips fumiferana</name>
    <dbReference type="NCBI Taxonomy" id="7141"/>
    <lineage>
        <taxon>Eukaryota</taxon>
        <taxon>Metazoa</taxon>
        <taxon>Ecdysozoa</taxon>
        <taxon>Arthropoda</taxon>
        <taxon>Hexapoda</taxon>
        <taxon>Insecta</taxon>
        <taxon>Pterygota</taxon>
        <taxon>Neoptera</taxon>
        <taxon>Endopterygota</taxon>
        <taxon>Lepidoptera</taxon>
        <taxon>Glossata</taxon>
        <taxon>Ditrysia</taxon>
        <taxon>Tortricoidea</taxon>
        <taxon>Tortricidae</taxon>
        <taxon>Tortricinae</taxon>
        <taxon>Choristoneura</taxon>
    </lineage>
</organism>
<name>A0ACC0JE90_CHOFU</name>
<dbReference type="EMBL" id="CM046110">
    <property type="protein sequence ID" value="KAI8422426.1"/>
    <property type="molecule type" value="Genomic_DNA"/>
</dbReference>
<dbReference type="Proteomes" id="UP001064048">
    <property type="component" value="Chromosome 10"/>
</dbReference>
<proteinExistence type="predicted"/>
<comment type="caution">
    <text evidence="1">The sequence shown here is derived from an EMBL/GenBank/DDBJ whole genome shotgun (WGS) entry which is preliminary data.</text>
</comment>